<evidence type="ECO:0000313" key="1">
    <source>
        <dbReference type="EMBL" id="VBB35270.1"/>
    </source>
</evidence>
<dbReference type="Proteomes" id="UP000276991">
    <property type="component" value="Unassembled WGS sequence"/>
</dbReference>
<proteinExistence type="predicted"/>
<name>A0A498T0R6_ACAVI</name>
<evidence type="ECO:0000313" key="2">
    <source>
        <dbReference type="Proteomes" id="UP000276991"/>
    </source>
</evidence>
<accession>A0A498T0R6</accession>
<reference evidence="1 2" key="1">
    <citation type="submission" date="2018-08" db="EMBL/GenBank/DDBJ databases">
        <authorList>
            <person name="Laetsch R D."/>
            <person name="Stevens L."/>
            <person name="Kumar S."/>
            <person name="Blaxter L. M."/>
        </authorList>
    </citation>
    <scope>NUCLEOTIDE SEQUENCE [LARGE SCALE GENOMIC DNA]</scope>
</reference>
<dbReference type="AlphaFoldDB" id="A0A498T0R6"/>
<protein>
    <submittedName>
        <fullName evidence="1">Uncharacterized protein</fullName>
    </submittedName>
</protein>
<organism evidence="1 2">
    <name type="scientific">Acanthocheilonema viteae</name>
    <name type="common">Filarial nematode worm</name>
    <name type="synonym">Dipetalonema viteae</name>
    <dbReference type="NCBI Taxonomy" id="6277"/>
    <lineage>
        <taxon>Eukaryota</taxon>
        <taxon>Metazoa</taxon>
        <taxon>Ecdysozoa</taxon>
        <taxon>Nematoda</taxon>
        <taxon>Chromadorea</taxon>
        <taxon>Rhabditida</taxon>
        <taxon>Spirurina</taxon>
        <taxon>Spiruromorpha</taxon>
        <taxon>Filarioidea</taxon>
        <taxon>Onchocercidae</taxon>
        <taxon>Acanthocheilonema</taxon>
    </lineage>
</organism>
<feature type="non-terminal residue" evidence="1">
    <location>
        <position position="1"/>
    </location>
</feature>
<gene>
    <name evidence="1" type="ORF">NAV_LOCUS10061</name>
</gene>
<sequence>ETHREYAGLFARNFTQGIWFLKAGSQETYKSRHLHFLFIGVKKLIAVHKKRMYIYLSKLQLNYWQNKNEKI</sequence>
<dbReference type="EMBL" id="UPTC01005330">
    <property type="protein sequence ID" value="VBB35270.1"/>
    <property type="molecule type" value="Genomic_DNA"/>
</dbReference>
<keyword evidence="2" id="KW-1185">Reference proteome</keyword>